<evidence type="ECO:0000256" key="3">
    <source>
        <dbReference type="ARBA" id="ARBA00013017"/>
    </source>
</evidence>
<evidence type="ECO:0000256" key="2">
    <source>
        <dbReference type="ARBA" id="ARBA00011245"/>
    </source>
</evidence>
<keyword evidence="4" id="KW-0575">Peroxidase</keyword>
<evidence type="ECO:0000259" key="13">
    <source>
        <dbReference type="PROSITE" id="PS51352"/>
    </source>
</evidence>
<evidence type="ECO:0000256" key="1">
    <source>
        <dbReference type="ARBA" id="ARBA00003330"/>
    </source>
</evidence>
<reference evidence="14 15" key="1">
    <citation type="submission" date="2024-09" db="EMBL/GenBank/DDBJ databases">
        <authorList>
            <person name="Sun Q."/>
            <person name="Mori K."/>
        </authorList>
    </citation>
    <scope>NUCLEOTIDE SEQUENCE [LARGE SCALE GENOMIC DNA]</scope>
    <source>
        <strain evidence="14 15">NCAIM B.02604</strain>
    </source>
</reference>
<keyword evidence="8" id="KW-0676">Redox-active center</keyword>
<evidence type="ECO:0000256" key="4">
    <source>
        <dbReference type="ARBA" id="ARBA00022559"/>
    </source>
</evidence>
<dbReference type="SUPFAM" id="SSF52833">
    <property type="entry name" value="Thioredoxin-like"/>
    <property type="match status" value="1"/>
</dbReference>
<evidence type="ECO:0000256" key="8">
    <source>
        <dbReference type="ARBA" id="ARBA00023284"/>
    </source>
</evidence>
<evidence type="ECO:0000256" key="6">
    <source>
        <dbReference type="ARBA" id="ARBA00023002"/>
    </source>
</evidence>
<evidence type="ECO:0000313" key="14">
    <source>
        <dbReference type="EMBL" id="MFC0582728.1"/>
    </source>
</evidence>
<protein>
    <recommendedName>
        <fullName evidence="3">thioredoxin-dependent peroxiredoxin</fullName>
        <ecNumber evidence="3">1.11.1.24</ecNumber>
    </recommendedName>
    <alternativeName>
        <fullName evidence="11">Bacterioferritin comigratory protein</fullName>
    </alternativeName>
    <alternativeName>
        <fullName evidence="9">Thioredoxin peroxidase</fullName>
    </alternativeName>
</protein>
<dbReference type="PANTHER" id="PTHR42801">
    <property type="entry name" value="THIOREDOXIN-DEPENDENT PEROXIDE REDUCTASE"/>
    <property type="match status" value="1"/>
</dbReference>
<comment type="similarity">
    <text evidence="10">Belongs to the peroxiredoxin family. BCP/PrxQ subfamily.</text>
</comment>
<evidence type="ECO:0000256" key="12">
    <source>
        <dbReference type="ARBA" id="ARBA00049091"/>
    </source>
</evidence>
<comment type="caution">
    <text evidence="14">The sequence shown here is derived from an EMBL/GenBank/DDBJ whole genome shotgun (WGS) entry which is preliminary data.</text>
</comment>
<gene>
    <name evidence="14" type="ORF">ACFFFR_10110</name>
</gene>
<name>A0ABV6PCA2_9MICC</name>
<evidence type="ECO:0000256" key="7">
    <source>
        <dbReference type="ARBA" id="ARBA00023157"/>
    </source>
</evidence>
<accession>A0ABV6PCA2</accession>
<dbReference type="InterPro" id="IPR036249">
    <property type="entry name" value="Thioredoxin-like_sf"/>
</dbReference>
<keyword evidence="5" id="KW-0049">Antioxidant</keyword>
<dbReference type="PIRSF" id="PIRSF000239">
    <property type="entry name" value="AHPC"/>
    <property type="match status" value="1"/>
</dbReference>
<keyword evidence="6" id="KW-0560">Oxidoreductase</keyword>
<sequence>MNYSGNDTPGLKPGQPAPVFHVNNQYGESVSLHTLFTHPYTGNSLDGLLLVFYPYAFTNVCTGELKELQEYLPQFEQAGIRVAAISMDSSYALKEFAHQHGFEFDLLSDFWPHGHVAKQYGVLDSGLGVSWRISFLIGSDGLIRERFAATMDQPRPMTDYLTAINL</sequence>
<dbReference type="PANTHER" id="PTHR42801:SF20">
    <property type="entry name" value="ALKYL HYDROPEROXIDE REDUCTASE E"/>
    <property type="match status" value="1"/>
</dbReference>
<evidence type="ECO:0000256" key="9">
    <source>
        <dbReference type="ARBA" id="ARBA00032824"/>
    </source>
</evidence>
<evidence type="ECO:0000256" key="5">
    <source>
        <dbReference type="ARBA" id="ARBA00022862"/>
    </source>
</evidence>
<keyword evidence="15" id="KW-1185">Reference proteome</keyword>
<dbReference type="InterPro" id="IPR013766">
    <property type="entry name" value="Thioredoxin_domain"/>
</dbReference>
<dbReference type="Gene3D" id="3.40.30.10">
    <property type="entry name" value="Glutaredoxin"/>
    <property type="match status" value="1"/>
</dbReference>
<organism evidence="14 15">
    <name type="scientific">Micrococcoides hystricis</name>
    <dbReference type="NCBI Taxonomy" id="1572761"/>
    <lineage>
        <taxon>Bacteria</taxon>
        <taxon>Bacillati</taxon>
        <taxon>Actinomycetota</taxon>
        <taxon>Actinomycetes</taxon>
        <taxon>Micrococcales</taxon>
        <taxon>Micrococcaceae</taxon>
        <taxon>Micrococcoides</taxon>
    </lineage>
</organism>
<dbReference type="Proteomes" id="UP001589862">
    <property type="component" value="Unassembled WGS sequence"/>
</dbReference>
<dbReference type="EMBL" id="JBHLUB010000031">
    <property type="protein sequence ID" value="MFC0582728.1"/>
    <property type="molecule type" value="Genomic_DNA"/>
</dbReference>
<evidence type="ECO:0000313" key="15">
    <source>
        <dbReference type="Proteomes" id="UP001589862"/>
    </source>
</evidence>
<keyword evidence="7" id="KW-1015">Disulfide bond</keyword>
<dbReference type="RefSeq" id="WP_377460105.1">
    <property type="nucleotide sequence ID" value="NZ_JBHLUB010000031.1"/>
</dbReference>
<feature type="domain" description="Thioredoxin" evidence="13">
    <location>
        <begin position="11"/>
        <end position="166"/>
    </location>
</feature>
<evidence type="ECO:0000256" key="10">
    <source>
        <dbReference type="ARBA" id="ARBA00038489"/>
    </source>
</evidence>
<dbReference type="PROSITE" id="PS51352">
    <property type="entry name" value="THIOREDOXIN_2"/>
    <property type="match status" value="1"/>
</dbReference>
<dbReference type="InterPro" id="IPR050924">
    <property type="entry name" value="Peroxiredoxin_BCP/PrxQ"/>
</dbReference>
<comment type="subunit">
    <text evidence="2">Monomer.</text>
</comment>
<dbReference type="Pfam" id="PF00578">
    <property type="entry name" value="AhpC-TSA"/>
    <property type="match status" value="1"/>
</dbReference>
<dbReference type="EC" id="1.11.1.24" evidence="3"/>
<proteinExistence type="inferred from homology"/>
<dbReference type="InterPro" id="IPR024706">
    <property type="entry name" value="Peroxiredoxin_AhpC-typ"/>
</dbReference>
<comment type="function">
    <text evidence="1">Thiol-specific peroxidase that catalyzes the reduction of hydrogen peroxide and organic hydroperoxides to water and alcohols, respectively. Plays a role in cell protection against oxidative stress by detoxifying peroxides and as sensor of hydrogen peroxide-mediated signaling events.</text>
</comment>
<dbReference type="InterPro" id="IPR000866">
    <property type="entry name" value="AhpC/TSA"/>
</dbReference>
<comment type="catalytic activity">
    <reaction evidence="12">
        <text>a hydroperoxide + [thioredoxin]-dithiol = an alcohol + [thioredoxin]-disulfide + H2O</text>
        <dbReference type="Rhea" id="RHEA:62620"/>
        <dbReference type="Rhea" id="RHEA-COMP:10698"/>
        <dbReference type="Rhea" id="RHEA-COMP:10700"/>
        <dbReference type="ChEBI" id="CHEBI:15377"/>
        <dbReference type="ChEBI" id="CHEBI:29950"/>
        <dbReference type="ChEBI" id="CHEBI:30879"/>
        <dbReference type="ChEBI" id="CHEBI:35924"/>
        <dbReference type="ChEBI" id="CHEBI:50058"/>
        <dbReference type="EC" id="1.11.1.24"/>
    </reaction>
</comment>
<evidence type="ECO:0000256" key="11">
    <source>
        <dbReference type="ARBA" id="ARBA00041373"/>
    </source>
</evidence>